<evidence type="ECO:0000313" key="6">
    <source>
        <dbReference type="EMBL" id="KNF08955.1"/>
    </source>
</evidence>
<dbReference type="Gene3D" id="2.60.40.10">
    <property type="entry name" value="Immunoglobulins"/>
    <property type="match status" value="1"/>
</dbReference>
<feature type="domain" description="Fibronectin type-III" evidence="5">
    <location>
        <begin position="334"/>
        <end position="435"/>
    </location>
</feature>
<dbReference type="STRING" id="1503.CLPU_4c00010"/>
<keyword evidence="7" id="KW-1185">Reference proteome</keyword>
<evidence type="ECO:0000313" key="7">
    <source>
        <dbReference type="Proteomes" id="UP000037267"/>
    </source>
</evidence>
<dbReference type="PANTHER" id="PTHR42988:SF2">
    <property type="entry name" value="CYCLIC NUCLEOTIDE PHOSPHODIESTERASE CBUA0032-RELATED"/>
    <property type="match status" value="1"/>
</dbReference>
<proteinExistence type="inferred from homology"/>
<dbReference type="InterPro" id="IPR029052">
    <property type="entry name" value="Metallo-depent_PP-like"/>
</dbReference>
<keyword evidence="2 6" id="KW-0378">Hydrolase</keyword>
<reference evidence="7" key="1">
    <citation type="submission" date="2015-07" db="EMBL/GenBank/DDBJ databases">
        <title>Draft genome sequence of the purine-degrading Gottschalkia purinilyticum DSM 1384 (formerly Clostridium purinilyticum).</title>
        <authorList>
            <person name="Poehlein A."/>
            <person name="Schiel-Bengelsdorf B."/>
            <person name="Bengelsdorf F.R."/>
            <person name="Daniel R."/>
            <person name="Duerre P."/>
        </authorList>
    </citation>
    <scope>NUCLEOTIDE SEQUENCE [LARGE SCALE GENOMIC DNA]</scope>
    <source>
        <strain evidence="7">DSM 1384</strain>
    </source>
</reference>
<comment type="caution">
    <text evidence="6">The sequence shown here is derived from an EMBL/GenBank/DDBJ whole genome shotgun (WGS) entry which is preliminary data.</text>
</comment>
<dbReference type="Pfam" id="PF13385">
    <property type="entry name" value="Laminin_G_3"/>
    <property type="match status" value="1"/>
</dbReference>
<dbReference type="CDD" id="cd00063">
    <property type="entry name" value="FN3"/>
    <property type="match status" value="1"/>
</dbReference>
<keyword evidence="3" id="KW-0408">Iron</keyword>
<dbReference type="InterPro" id="IPR004843">
    <property type="entry name" value="Calcineurin-like_PHP"/>
</dbReference>
<dbReference type="PATRIC" id="fig|1503.3.peg.2222"/>
<organism evidence="6 7">
    <name type="scientific">Gottschalkia purinilytica</name>
    <name type="common">Clostridium purinilyticum</name>
    <dbReference type="NCBI Taxonomy" id="1503"/>
    <lineage>
        <taxon>Bacteria</taxon>
        <taxon>Bacillati</taxon>
        <taxon>Bacillota</taxon>
        <taxon>Tissierellia</taxon>
        <taxon>Tissierellales</taxon>
        <taxon>Gottschalkiaceae</taxon>
        <taxon>Gottschalkia</taxon>
    </lineage>
</organism>
<dbReference type="GO" id="GO:0016787">
    <property type="term" value="F:hydrolase activity"/>
    <property type="evidence" value="ECO:0007669"/>
    <property type="project" value="UniProtKB-KW"/>
</dbReference>
<dbReference type="PANTHER" id="PTHR42988">
    <property type="entry name" value="PHOSPHOHYDROLASE"/>
    <property type="match status" value="1"/>
</dbReference>
<evidence type="ECO:0000256" key="3">
    <source>
        <dbReference type="ARBA" id="ARBA00023004"/>
    </source>
</evidence>
<evidence type="ECO:0000256" key="2">
    <source>
        <dbReference type="ARBA" id="ARBA00022801"/>
    </source>
</evidence>
<evidence type="ECO:0000256" key="4">
    <source>
        <dbReference type="ARBA" id="ARBA00025742"/>
    </source>
</evidence>
<dbReference type="Gene3D" id="2.60.120.200">
    <property type="match status" value="1"/>
</dbReference>
<protein>
    <submittedName>
        <fullName evidence="6">Putative phosphohydrolase</fullName>
    </submittedName>
</protein>
<dbReference type="OrthoDB" id="1645838at2"/>
<dbReference type="InterPro" id="IPR013320">
    <property type="entry name" value="ConA-like_dom_sf"/>
</dbReference>
<evidence type="ECO:0000259" key="5">
    <source>
        <dbReference type="PROSITE" id="PS50853"/>
    </source>
</evidence>
<dbReference type="PROSITE" id="PS50853">
    <property type="entry name" value="FN3"/>
    <property type="match status" value="1"/>
</dbReference>
<dbReference type="EMBL" id="LGSS01000004">
    <property type="protein sequence ID" value="KNF08955.1"/>
    <property type="molecule type" value="Genomic_DNA"/>
</dbReference>
<dbReference type="InterPro" id="IPR050884">
    <property type="entry name" value="CNP_phosphodiesterase-III"/>
</dbReference>
<name>A0A0L0WC26_GOTPU</name>
<dbReference type="SUPFAM" id="SSF56300">
    <property type="entry name" value="Metallo-dependent phosphatases"/>
    <property type="match status" value="1"/>
</dbReference>
<dbReference type="SUPFAM" id="SSF49899">
    <property type="entry name" value="Concanavalin A-like lectins/glucanases"/>
    <property type="match status" value="1"/>
</dbReference>
<dbReference type="InterPro" id="IPR013783">
    <property type="entry name" value="Ig-like_fold"/>
</dbReference>
<comment type="similarity">
    <text evidence="4">Belongs to the cyclic nucleotide phosphodiesterase class-III family.</text>
</comment>
<dbReference type="Gene3D" id="3.60.21.10">
    <property type="match status" value="1"/>
</dbReference>
<sequence>MIKKSKMLLRIIAKATLCTIMTTFIPIQGLANAELDTNSSKIKFSVISDVHLKKDYSVEDEKFKKALNKINEISPNLDALVIAGDLTDYGLSEEYDRFNSIYNQYSNKNAEKLFVMGNHDYWNGLSEINAQKRFEEKTGEKINSHKVIKGYHFIQVSTEGSATHGVFGSNLLKWLKEQLEIAKKDDPNKPIFLTVHQHIKDTVYGSDAWGNSALYSVLKDYPQVITFSGHSHYPLNDERSIHQKDFTSIGTASLSYIELEGGKIQGSVPNGARNFSQGLMVEVDGDNNVIVERIDFHNDKHIKDKWIIKSPFDKSKFEYTDARKNLRSKPYFDSNAKVQVSDIQPDSIKITFDQAKHEDLVHSYKVQAINKITGKIDKEFLAFSEFYFDPVLEKLSFNISSLKADTDYDIVITAIESFGKESEIPLKATFKTSRDIIDDNVEKPKADVFDFDFLDGKVTDASPSNIKAETMGNVKVEYDEELKKQVAKFNGENNNIIKVPFPKELRDKISKQFSLETVFKMNKIKNQGILMNTESGGIGFESTSSGLVEIWAHIGGSYKRVGVKLEANKYYHIVATYDGKEVSIYLDGKKINSSFTTGNVSSPNIHFAIGGDPNPTGGGIVLDGNVSIARLYSKGLSIHEVSELLPLIEMEASKRFGV</sequence>
<dbReference type="RefSeq" id="WP_050354538.1">
    <property type="nucleotide sequence ID" value="NZ_LGSS01000004.1"/>
</dbReference>
<keyword evidence="1" id="KW-0479">Metal-binding</keyword>
<dbReference type="AlphaFoldDB" id="A0A0L0WC26"/>
<dbReference type="Pfam" id="PF00149">
    <property type="entry name" value="Metallophos"/>
    <property type="match status" value="1"/>
</dbReference>
<evidence type="ECO:0000256" key="1">
    <source>
        <dbReference type="ARBA" id="ARBA00022723"/>
    </source>
</evidence>
<gene>
    <name evidence="6" type="ORF">CLPU_4c00010</name>
</gene>
<dbReference type="InterPro" id="IPR003961">
    <property type="entry name" value="FN3_dom"/>
</dbReference>
<accession>A0A0L0WC26</accession>
<dbReference type="Proteomes" id="UP000037267">
    <property type="component" value="Unassembled WGS sequence"/>
</dbReference>
<dbReference type="GO" id="GO:0046872">
    <property type="term" value="F:metal ion binding"/>
    <property type="evidence" value="ECO:0007669"/>
    <property type="project" value="UniProtKB-KW"/>
</dbReference>